<comment type="caution">
    <text evidence="5">The sequence shown here is derived from an EMBL/GenBank/DDBJ whole genome shotgun (WGS) entry which is preliminary data.</text>
</comment>
<dbReference type="InterPro" id="IPR025714">
    <property type="entry name" value="Methyltranfer_dom"/>
</dbReference>
<dbReference type="GeneID" id="6014710"/>
<reference evidence="5 6" key="1">
    <citation type="journal article" date="2010" name="Proc. Natl. Acad. Sci. U.S.A.">
        <title>Insights into evolution of multicellular fungi from the assembled chromosomes of the mushroom Coprinopsis cinerea (Coprinus cinereus).</title>
        <authorList>
            <person name="Stajich J.E."/>
            <person name="Wilke S.K."/>
            <person name="Ahren D."/>
            <person name="Au C.H."/>
            <person name="Birren B.W."/>
            <person name="Borodovsky M."/>
            <person name="Burns C."/>
            <person name="Canback B."/>
            <person name="Casselton L.A."/>
            <person name="Cheng C.K."/>
            <person name="Deng J."/>
            <person name="Dietrich F.S."/>
            <person name="Fargo D.C."/>
            <person name="Farman M.L."/>
            <person name="Gathman A.C."/>
            <person name="Goldberg J."/>
            <person name="Guigo R."/>
            <person name="Hoegger P.J."/>
            <person name="Hooker J.B."/>
            <person name="Huggins A."/>
            <person name="James T.Y."/>
            <person name="Kamada T."/>
            <person name="Kilaru S."/>
            <person name="Kodira C."/>
            <person name="Kues U."/>
            <person name="Kupfer D."/>
            <person name="Kwan H.S."/>
            <person name="Lomsadze A."/>
            <person name="Li W."/>
            <person name="Lilly W.W."/>
            <person name="Ma L.J."/>
            <person name="Mackey A.J."/>
            <person name="Manning G."/>
            <person name="Martin F."/>
            <person name="Muraguchi H."/>
            <person name="Natvig D.O."/>
            <person name="Palmerini H."/>
            <person name="Ramesh M.A."/>
            <person name="Rehmeyer C.J."/>
            <person name="Roe B.A."/>
            <person name="Shenoy N."/>
            <person name="Stanke M."/>
            <person name="Ter-Hovhannisyan V."/>
            <person name="Tunlid A."/>
            <person name="Velagapudi R."/>
            <person name="Vision T.J."/>
            <person name="Zeng Q."/>
            <person name="Zolan M.E."/>
            <person name="Pukkila P.J."/>
        </authorList>
    </citation>
    <scope>NUCLEOTIDE SEQUENCE [LARGE SCALE GENOMIC DNA]</scope>
    <source>
        <strain evidence="6">Okayama-7 / 130 / ATCC MYA-4618 / FGSC 9003</strain>
    </source>
</reference>
<gene>
    <name evidence="5" type="ORF">CC1G_05622</name>
</gene>
<evidence type="ECO:0000256" key="1">
    <source>
        <dbReference type="ARBA" id="ARBA00022679"/>
    </source>
</evidence>
<dbReference type="GO" id="GO:0003838">
    <property type="term" value="F:sterol 24-C-methyltransferase activity"/>
    <property type="evidence" value="ECO:0007669"/>
    <property type="project" value="TreeGrafter"/>
</dbReference>
<dbReference type="OMA" id="EENTFDX"/>
<evidence type="ECO:0000259" key="4">
    <source>
        <dbReference type="Pfam" id="PF13847"/>
    </source>
</evidence>
<dbReference type="Proteomes" id="UP000001861">
    <property type="component" value="Unassembled WGS sequence"/>
</dbReference>
<dbReference type="Pfam" id="PF13847">
    <property type="entry name" value="Methyltransf_31"/>
    <property type="match status" value="1"/>
</dbReference>
<protein>
    <submittedName>
        <fullName evidence="5">Sterol 24-C-methyltransferase</fullName>
    </submittedName>
</protein>
<dbReference type="PANTHER" id="PTHR44068">
    <property type="entry name" value="ZGC:194242"/>
    <property type="match status" value="1"/>
</dbReference>
<evidence type="ECO:0000313" key="6">
    <source>
        <dbReference type="Proteomes" id="UP000001861"/>
    </source>
</evidence>
<feature type="domain" description="Sterol methyltransferase C-terminal" evidence="3">
    <location>
        <begin position="233"/>
        <end position="258"/>
    </location>
</feature>
<dbReference type="VEuPathDB" id="FungiDB:CC1G_05622"/>
<dbReference type="InParanoid" id="A8P1N8"/>
<accession>A8P1N8</accession>
<evidence type="ECO:0000259" key="3">
    <source>
        <dbReference type="Pfam" id="PF08498"/>
    </source>
</evidence>
<comment type="similarity">
    <text evidence="2">Belongs to the class I-like SAM-binding methyltransferase superfamily. Erg6/SMT family.</text>
</comment>
<keyword evidence="1" id="KW-0808">Transferase</keyword>
<dbReference type="SUPFAM" id="SSF53335">
    <property type="entry name" value="S-adenosyl-L-methionine-dependent methyltransferases"/>
    <property type="match status" value="1"/>
</dbReference>
<dbReference type="InterPro" id="IPR050447">
    <property type="entry name" value="Erg6_SMT_methyltransf"/>
</dbReference>
<dbReference type="PANTHER" id="PTHR44068:SF1">
    <property type="entry name" value="HYPOTHETICAL LOC100005854"/>
    <property type="match status" value="1"/>
</dbReference>
<dbReference type="InterPro" id="IPR029063">
    <property type="entry name" value="SAM-dependent_MTases_sf"/>
</dbReference>
<evidence type="ECO:0000256" key="2">
    <source>
        <dbReference type="ARBA" id="ARBA00038188"/>
    </source>
</evidence>
<dbReference type="OrthoDB" id="4310724at2759"/>
<dbReference type="EMBL" id="AACS02000013">
    <property type="protein sequence ID" value="EAU83718.1"/>
    <property type="molecule type" value="Genomic_DNA"/>
</dbReference>
<dbReference type="eggNOG" id="KOG1269">
    <property type="taxonomic scope" value="Eukaryota"/>
</dbReference>
<dbReference type="KEGG" id="cci:CC1G_05622"/>
<dbReference type="Pfam" id="PF08498">
    <property type="entry name" value="Sterol_MT_C"/>
    <property type="match status" value="1"/>
</dbReference>
<keyword evidence="6" id="KW-1185">Reference proteome</keyword>
<dbReference type="RefSeq" id="XP_001838141.1">
    <property type="nucleotide sequence ID" value="XM_001838089.1"/>
</dbReference>
<organism evidence="5 6">
    <name type="scientific">Coprinopsis cinerea (strain Okayama-7 / 130 / ATCC MYA-4618 / FGSC 9003)</name>
    <name type="common">Inky cap fungus</name>
    <name type="synonym">Hormographiella aspergillata</name>
    <dbReference type="NCBI Taxonomy" id="240176"/>
    <lineage>
        <taxon>Eukaryota</taxon>
        <taxon>Fungi</taxon>
        <taxon>Dikarya</taxon>
        <taxon>Basidiomycota</taxon>
        <taxon>Agaricomycotina</taxon>
        <taxon>Agaricomycetes</taxon>
        <taxon>Agaricomycetidae</taxon>
        <taxon>Agaricales</taxon>
        <taxon>Agaricineae</taxon>
        <taxon>Psathyrellaceae</taxon>
        <taxon>Coprinopsis</taxon>
    </lineage>
</organism>
<dbReference type="GO" id="GO:0016126">
    <property type="term" value="P:sterol biosynthetic process"/>
    <property type="evidence" value="ECO:0007669"/>
    <property type="project" value="TreeGrafter"/>
</dbReference>
<dbReference type="GO" id="GO:0005783">
    <property type="term" value="C:endoplasmic reticulum"/>
    <property type="evidence" value="ECO:0007669"/>
    <property type="project" value="TreeGrafter"/>
</dbReference>
<sequence>MSIARSDFHFSRVYRGDSFAVSLARHEHYLFMRLELKPGMRALEIGCQSGDAAFELAQFSNVTVVGVDSDPEKISRAIAVSQTAQADGVSFACDYGSLSSHFAPASFDAIYSIEGLRTVPKIHETMKSISLLLKPGGKLAIYDWCWTPSLDINSQDHRRLAHIIEEQAGVGHREIQERTIAGTIDAMVSANMTVLECGDLAAAESARNSNWYEPLEIALGSSTGPVSKGISRECATTLIYAGKHKLFTPLAFFVCQKPTRVQN</sequence>
<dbReference type="AlphaFoldDB" id="A8P1N8"/>
<dbReference type="Gene3D" id="3.40.50.150">
    <property type="entry name" value="Vaccinia Virus protein VP39"/>
    <property type="match status" value="1"/>
</dbReference>
<proteinExistence type="inferred from homology"/>
<dbReference type="InterPro" id="IPR013705">
    <property type="entry name" value="Sterol_MeTrfase_C"/>
</dbReference>
<dbReference type="STRING" id="240176.A8P1N8"/>
<name>A8P1N8_COPC7</name>
<feature type="domain" description="Methyltransferase" evidence="4">
    <location>
        <begin position="37"/>
        <end position="162"/>
    </location>
</feature>
<dbReference type="CDD" id="cd02440">
    <property type="entry name" value="AdoMet_MTases"/>
    <property type="match status" value="1"/>
</dbReference>
<evidence type="ECO:0000313" key="5">
    <source>
        <dbReference type="EMBL" id="EAU83718.1"/>
    </source>
</evidence>